<sequence length="229" mass="26098">MRYTGVCTRRCVCKHRPRRTTTLKCDMCVRLRDLADVGNVRRLGGSLHARVRYVPSVTSYVPLEPTVLAEEAVHLRAACARQDSRARGALTRASVRSLMTAPTRRLAHRFERCELDVQPPRSARLTTRPCAPGPWRARSRLRAAGHWCRRHALSTTAHHGDHAERARCSRGRARLRLVGNLLGAHRVQVVLVHLHRPLRPFHFSFQIWVFTLQLKSPPKKGERKTTIIA</sequence>
<evidence type="ECO:0000313" key="2">
    <source>
        <dbReference type="Proteomes" id="UP001515480"/>
    </source>
</evidence>
<accession>A0AB34J410</accession>
<dbReference type="AlphaFoldDB" id="A0AB34J410"/>
<name>A0AB34J410_PRYPA</name>
<comment type="caution">
    <text evidence="1">The sequence shown here is derived from an EMBL/GenBank/DDBJ whole genome shotgun (WGS) entry which is preliminary data.</text>
</comment>
<dbReference type="Proteomes" id="UP001515480">
    <property type="component" value="Unassembled WGS sequence"/>
</dbReference>
<evidence type="ECO:0000313" key="1">
    <source>
        <dbReference type="EMBL" id="KAL1510982.1"/>
    </source>
</evidence>
<dbReference type="EMBL" id="JBGBPQ010000014">
    <property type="protein sequence ID" value="KAL1510982.1"/>
    <property type="molecule type" value="Genomic_DNA"/>
</dbReference>
<protein>
    <submittedName>
        <fullName evidence="1">Uncharacterized protein</fullName>
    </submittedName>
</protein>
<gene>
    <name evidence="1" type="ORF">AB1Y20_005807</name>
</gene>
<proteinExistence type="predicted"/>
<keyword evidence="2" id="KW-1185">Reference proteome</keyword>
<reference evidence="1 2" key="1">
    <citation type="journal article" date="2024" name="Science">
        <title>Giant polyketide synthase enzymes in the biosynthesis of giant marine polyether toxins.</title>
        <authorList>
            <person name="Fallon T.R."/>
            <person name="Shende V.V."/>
            <person name="Wierzbicki I.H."/>
            <person name="Pendleton A.L."/>
            <person name="Watervoot N.F."/>
            <person name="Auber R.P."/>
            <person name="Gonzalez D.J."/>
            <person name="Wisecaver J.H."/>
            <person name="Moore B.S."/>
        </authorList>
    </citation>
    <scope>NUCLEOTIDE SEQUENCE [LARGE SCALE GENOMIC DNA]</scope>
    <source>
        <strain evidence="1 2">12B1</strain>
    </source>
</reference>
<organism evidence="1 2">
    <name type="scientific">Prymnesium parvum</name>
    <name type="common">Toxic golden alga</name>
    <dbReference type="NCBI Taxonomy" id="97485"/>
    <lineage>
        <taxon>Eukaryota</taxon>
        <taxon>Haptista</taxon>
        <taxon>Haptophyta</taxon>
        <taxon>Prymnesiophyceae</taxon>
        <taxon>Prymnesiales</taxon>
        <taxon>Prymnesiaceae</taxon>
        <taxon>Prymnesium</taxon>
    </lineage>
</organism>